<dbReference type="InterPro" id="IPR051056">
    <property type="entry name" value="Glycosyl_Hydrolase_73"/>
</dbReference>
<evidence type="ECO:0000259" key="3">
    <source>
        <dbReference type="SMART" id="SM00047"/>
    </source>
</evidence>
<dbReference type="Proteomes" id="UP000003675">
    <property type="component" value="Unassembled WGS sequence"/>
</dbReference>
<feature type="domain" description="Mannosyl-glycoprotein endo-beta-N-acetylglucosamidase-like" evidence="3">
    <location>
        <begin position="124"/>
        <end position="273"/>
    </location>
</feature>
<dbReference type="GO" id="GO:0004040">
    <property type="term" value="F:amidase activity"/>
    <property type="evidence" value="ECO:0007669"/>
    <property type="project" value="InterPro"/>
</dbReference>
<dbReference type="Gene3D" id="1.10.530.10">
    <property type="match status" value="1"/>
</dbReference>
<dbReference type="Pfam" id="PF01832">
    <property type="entry name" value="Glucosaminidase"/>
    <property type="match status" value="1"/>
</dbReference>
<accession>C8PA18</accession>
<dbReference type="RefSeq" id="WP_007124441.1">
    <property type="nucleotide sequence ID" value="NZ_AZDK01000013.1"/>
</dbReference>
<dbReference type="InterPro" id="IPR002901">
    <property type="entry name" value="MGlyc_endo_b_GlcNAc-like_dom"/>
</dbReference>
<dbReference type="SMART" id="SM00047">
    <property type="entry name" value="LYZ2"/>
    <property type="match status" value="1"/>
</dbReference>
<sequence length="864" mass="94808">MLGYPHKNIKVVLPVIFTFGATLLLLQSPGYADSNQGVTSNNVATVENVASNTTANRSQTVTLASQGTAATTTDNAVSLTDDAVQAANKKLVVSGEPVLTTSQYTTTAAAVDRVGTGAINTSQLTPAEIAFLNSIHTGAIQTWHQYGVLPSLTAAQAIIESKWGQSSLAAQYHNLFGIKGSFNGHSVYLPTNEDYGGGVVIITAPFRVYDNNAQSLEDHGRFFVDNSRYHNLLWKTNYRDVTYLVKADGYATAPNYTAVLNSVIESYGLNAWDREAVDINDGYIDDLSVHADGKLYVSGWHATNGYSSNMYHFIILLDGNGRELYRTEVNGSYRQDIQNVYPNAKIAGWGGFSIAIPYTKVFAGQSIQVVSRYTYDGHGEPNGGKDLWFVPVTLNANAANLDNMSIDAKTGNLGVAGWHAADASLGKNYHYVIVYDSSKQVELGRFLVDNYVRNDVERAYPGIYNAAHSGFKLNVKFSPALAGDQIQIISRHSSSQDGNSDYVDYWFAPKTFTANKAWLDNYSIQGNNLNVSGWHAADQSVGKKYHYVIVFDATKHQEITRRLVPSASRSDVEGAYPNVYGSGNSGFSVDIPLTPAMTNGDQIQAISRYTNDKYGNTDYIDYWFAPKTFTANKASLDSYRIQGESLNVGGWHATDQSVGKKYHYVIVYDATKKQEITRQLAPTFNRADVEQAYPNVYGSGKAAFSVNVPLTSAMTNGDQIQIISRYTDDKYGNGDYIDYWFAPKTFVANQACLDNFKVSGNQIQIAGWHAADQSVGKPYHYIILFDATTGHEVKRQLVQPAARPDVAQANSIYNAGQSGFNLTMDVDPALSGHRLQIISRYSDAVSGEGNHIDYWFEPINVTIK</sequence>
<comment type="similarity">
    <text evidence="1">Belongs to the glycosyl hydrolase 73 family.</text>
</comment>
<evidence type="ECO:0000313" key="5">
    <source>
        <dbReference type="Proteomes" id="UP000003675"/>
    </source>
</evidence>
<organism evidence="4 5">
    <name type="scientific">Limosilactobacillus antri DSM 16041</name>
    <dbReference type="NCBI Taxonomy" id="525309"/>
    <lineage>
        <taxon>Bacteria</taxon>
        <taxon>Bacillati</taxon>
        <taxon>Bacillota</taxon>
        <taxon>Bacilli</taxon>
        <taxon>Lactobacillales</taxon>
        <taxon>Lactobacillaceae</taxon>
        <taxon>Limosilactobacillus</taxon>
    </lineage>
</organism>
<dbReference type="eggNOG" id="COG1705">
    <property type="taxonomic scope" value="Bacteria"/>
</dbReference>
<reference evidence="4 5" key="1">
    <citation type="submission" date="2009-09" db="EMBL/GenBank/DDBJ databases">
        <authorList>
            <person name="Qin X."/>
            <person name="Bachman B."/>
            <person name="Battles P."/>
            <person name="Bell A."/>
            <person name="Bess C."/>
            <person name="Bickham C."/>
            <person name="Chaboub L."/>
            <person name="Chen D."/>
            <person name="Coyle M."/>
            <person name="Deiros D.R."/>
            <person name="Dinh H."/>
            <person name="Forbes L."/>
            <person name="Fowler G."/>
            <person name="Francisco L."/>
            <person name="Fu Q."/>
            <person name="Gubbala S."/>
            <person name="Hale W."/>
            <person name="Han Y."/>
            <person name="Hemphill L."/>
            <person name="Highlander S.K."/>
            <person name="Hirani K."/>
            <person name="Hogues M."/>
            <person name="Jackson L."/>
            <person name="Jakkamsetti A."/>
            <person name="Javaid M."/>
            <person name="Jiang H."/>
            <person name="Korchina V."/>
            <person name="Kovar C."/>
            <person name="Lara F."/>
            <person name="Lee S."/>
            <person name="Mata R."/>
            <person name="Mathew T."/>
            <person name="Moen C."/>
            <person name="Morales K."/>
            <person name="Munidasa M."/>
            <person name="Nazareth L."/>
            <person name="Ngo R."/>
            <person name="Nguyen L."/>
            <person name="Okwuonu G."/>
            <person name="Ongeri F."/>
            <person name="Patil S."/>
            <person name="Petrosino J."/>
            <person name="Pham C."/>
            <person name="Pham P."/>
            <person name="Pu L.-L."/>
            <person name="Puazo M."/>
            <person name="Raj R."/>
            <person name="Reid J."/>
            <person name="Rouhana J."/>
            <person name="Saada N."/>
            <person name="Shang Y."/>
            <person name="Simmons D."/>
            <person name="Thornton R."/>
            <person name="Warren J."/>
            <person name="Weissenberger G."/>
            <person name="Zhang J."/>
            <person name="Zhang L."/>
            <person name="Zhou C."/>
            <person name="Zhu D."/>
            <person name="Muzny D."/>
            <person name="Worley K."/>
            <person name="Gibbs R."/>
        </authorList>
    </citation>
    <scope>NUCLEOTIDE SEQUENCE [LARGE SCALE GENOMIC DNA]</scope>
    <source>
        <strain evidence="4 5">DSM 16041</strain>
    </source>
</reference>
<dbReference type="CAZy" id="GH73">
    <property type="family name" value="Glycoside Hydrolase Family 73"/>
</dbReference>
<proteinExistence type="inferred from homology"/>
<dbReference type="Gene3D" id="4.10.80.30">
    <property type="entry name" value="DNA polymerase, domain 6"/>
    <property type="match status" value="1"/>
</dbReference>
<dbReference type="PANTHER" id="PTHR33308:SF9">
    <property type="entry name" value="PEPTIDOGLYCAN HYDROLASE FLGJ"/>
    <property type="match status" value="1"/>
</dbReference>
<evidence type="ECO:0000313" key="4">
    <source>
        <dbReference type="EMBL" id="EEW52662.1"/>
    </source>
</evidence>
<comment type="caution">
    <text evidence="4">The sequence shown here is derived from an EMBL/GenBank/DDBJ whole genome shotgun (WGS) entry which is preliminary data.</text>
</comment>
<keyword evidence="2" id="KW-0378">Hydrolase</keyword>
<evidence type="ECO:0000256" key="1">
    <source>
        <dbReference type="ARBA" id="ARBA00010266"/>
    </source>
</evidence>
<dbReference type="STRING" id="525309.HMPREF0494_2162"/>
<dbReference type="eggNOG" id="COG4870">
    <property type="taxonomic scope" value="Bacteria"/>
</dbReference>
<name>C8PA18_9LACO</name>
<evidence type="ECO:0000256" key="2">
    <source>
        <dbReference type="ARBA" id="ARBA00022801"/>
    </source>
</evidence>
<dbReference type="EMBL" id="ACLL01000068">
    <property type="protein sequence ID" value="EEW52662.1"/>
    <property type="molecule type" value="Genomic_DNA"/>
</dbReference>
<gene>
    <name evidence="4" type="ORF">HMPREF0494_2162</name>
</gene>
<dbReference type="HOGENOM" id="CLU_361623_0_0_9"/>
<dbReference type="AlphaFoldDB" id="C8PA18"/>
<dbReference type="PANTHER" id="PTHR33308">
    <property type="entry name" value="PEPTIDOGLYCAN HYDROLASE FLGJ"/>
    <property type="match status" value="1"/>
</dbReference>
<protein>
    <submittedName>
        <fullName evidence="4">Mannosyl-glycoprotein endo-beta-N-acetylglucosaminidase</fullName>
    </submittedName>
</protein>